<accession>A0A195BMH8</accession>
<dbReference type="STRING" id="520822.A0A195BMH8"/>
<dbReference type="EMBL" id="KQ976444">
    <property type="protein sequence ID" value="KYM86219.1"/>
    <property type="molecule type" value="Genomic_DNA"/>
</dbReference>
<dbReference type="PANTHER" id="PTHR31511">
    <property type="entry name" value="PROTEIN CBG23764"/>
    <property type="match status" value="1"/>
</dbReference>
<organism evidence="1 2">
    <name type="scientific">Atta colombica</name>
    <dbReference type="NCBI Taxonomy" id="520822"/>
    <lineage>
        <taxon>Eukaryota</taxon>
        <taxon>Metazoa</taxon>
        <taxon>Ecdysozoa</taxon>
        <taxon>Arthropoda</taxon>
        <taxon>Hexapoda</taxon>
        <taxon>Insecta</taxon>
        <taxon>Pterygota</taxon>
        <taxon>Neoptera</taxon>
        <taxon>Endopterygota</taxon>
        <taxon>Hymenoptera</taxon>
        <taxon>Apocrita</taxon>
        <taxon>Aculeata</taxon>
        <taxon>Formicoidea</taxon>
        <taxon>Formicidae</taxon>
        <taxon>Myrmicinae</taxon>
        <taxon>Atta</taxon>
    </lineage>
</organism>
<protein>
    <submittedName>
        <fullName evidence="1">Uncharacterized protein</fullName>
    </submittedName>
</protein>
<dbReference type="Proteomes" id="UP000078540">
    <property type="component" value="Unassembled WGS sequence"/>
</dbReference>
<gene>
    <name evidence="1" type="ORF">ALC53_04186</name>
</gene>
<keyword evidence="2" id="KW-1185">Reference proteome</keyword>
<proteinExistence type="predicted"/>
<dbReference type="PANTHER" id="PTHR31511:SF12">
    <property type="entry name" value="RHO TERMINATION FACTOR N-TERMINAL DOMAIN-CONTAINING PROTEIN"/>
    <property type="match status" value="1"/>
</dbReference>
<dbReference type="AlphaFoldDB" id="A0A195BMH8"/>
<evidence type="ECO:0000313" key="1">
    <source>
        <dbReference type="EMBL" id="KYM86219.1"/>
    </source>
</evidence>
<reference evidence="1 2" key="1">
    <citation type="submission" date="2015-09" db="EMBL/GenBank/DDBJ databases">
        <title>Atta colombica WGS genome.</title>
        <authorList>
            <person name="Nygaard S."/>
            <person name="Hu H."/>
            <person name="Boomsma J."/>
            <person name="Zhang G."/>
        </authorList>
    </citation>
    <scope>NUCLEOTIDE SEQUENCE [LARGE SCALE GENOMIC DNA]</scope>
    <source>
        <strain evidence="1">Treedump-2</strain>
        <tissue evidence="1">Whole body</tissue>
    </source>
</reference>
<sequence length="323" mass="37862">MADCEKSFTKDDVQVYNNCHLLTHIKLTHIRRRNDTENDQKTCVKLRFIDSYKFFSISLDKLTLYLHKDKLTRSEFFNLNAKNFNLLTVEKLKKTELPSNESFYGSLTSDTVSEDDCAHVVKRFSIQKIDKYSDLYLKTDVLLLTGIFENFRNTIVILGSDPIYTEHYTLSSSTIVVTVSRSNAIHDLTRKCDPTLVNFQLLTDVDIVLFVECDIRGGLSKNEYMQSYDPSKKSTHIMYFDINNLYGWNVKLQFVQSSWFRELYIELNMNFRTSRNVCSENLTAIEMRKFEVKFIRCKLIKLLTQSDTKDLDICIHRMLILQS</sequence>
<evidence type="ECO:0000313" key="2">
    <source>
        <dbReference type="Proteomes" id="UP000078540"/>
    </source>
</evidence>
<name>A0A195BMH8_9HYME</name>